<dbReference type="KEGG" id="shl:Shal_2287"/>
<organism evidence="9 10">
    <name type="scientific">Shewanella halifaxensis (strain HAW-EB4)</name>
    <dbReference type="NCBI Taxonomy" id="458817"/>
    <lineage>
        <taxon>Bacteria</taxon>
        <taxon>Pseudomonadati</taxon>
        <taxon>Pseudomonadota</taxon>
        <taxon>Gammaproteobacteria</taxon>
        <taxon>Alteromonadales</taxon>
        <taxon>Shewanellaceae</taxon>
        <taxon>Shewanella</taxon>
    </lineage>
</organism>
<dbReference type="AlphaFoldDB" id="B0TVG1"/>
<dbReference type="PANTHER" id="PTHR41533">
    <property type="entry name" value="L,D-TRANSPEPTIDASE HI_1667-RELATED"/>
    <property type="match status" value="1"/>
</dbReference>
<evidence type="ECO:0000256" key="6">
    <source>
        <dbReference type="ARBA" id="ARBA00023316"/>
    </source>
</evidence>
<dbReference type="Proteomes" id="UP000001317">
    <property type="component" value="Chromosome"/>
</dbReference>
<dbReference type="PANTHER" id="PTHR41533:SF2">
    <property type="entry name" value="BLR7131 PROTEIN"/>
    <property type="match status" value="1"/>
</dbReference>
<dbReference type="SUPFAM" id="SSF141523">
    <property type="entry name" value="L,D-transpeptidase catalytic domain-like"/>
    <property type="match status" value="1"/>
</dbReference>
<keyword evidence="4 7" id="KW-0133">Cell shape</keyword>
<dbReference type="STRING" id="458817.Shal_2287"/>
<dbReference type="Gene3D" id="2.40.440.10">
    <property type="entry name" value="L,D-transpeptidase catalytic domain-like"/>
    <property type="match status" value="1"/>
</dbReference>
<keyword evidence="6 7" id="KW-0961">Cell wall biogenesis/degradation</keyword>
<evidence type="ECO:0000313" key="9">
    <source>
        <dbReference type="EMBL" id="ABZ76846.1"/>
    </source>
</evidence>
<dbReference type="InterPro" id="IPR036365">
    <property type="entry name" value="PGBD-like_sf"/>
</dbReference>
<evidence type="ECO:0000256" key="7">
    <source>
        <dbReference type="PROSITE-ProRule" id="PRU01373"/>
    </source>
</evidence>
<evidence type="ECO:0000256" key="5">
    <source>
        <dbReference type="ARBA" id="ARBA00022984"/>
    </source>
</evidence>
<protein>
    <submittedName>
        <fullName evidence="9">Peptidoglycan-binding domain 1 protein</fullName>
    </submittedName>
</protein>
<proteinExistence type="inferred from homology"/>
<sequence>MLSRLKLVVYHLLISLLIILFPAQVRAEPSFNEITRNSEASRQLRALAFDLNAGESVNELMNMVNLARLLDRQVFWGSSEHQSLSVEQYLNLVERKDIQSLRKLIKHYRSLERYQWPTVAPMELRLGLRTKEVAKLRWILTQVGDITPYSIPAYRESIFDPSVEAGLKLFQRRHGHAVDGKLGSQTLLSLNTEPSIRVAQLQNALKQRLKRFDEAKDYVLVNLMDHTLRITKNGVEQLVMPVIVGKPTSKTPELNTTISVITVNPSWTPPASIIYQDILQSVDKQPNYLRNNDFAFKSNETKHIDHNVAGMDPKSLKNKLKKSVLVQLPGTKNALGKYRFTIPNSDAIFLHDTPSKHLFKRQNRALSHGCIRLSQPALFAQYLINKEPAETRLKFKNAVKSKQTRHFRLTSQLSIDVIYQTVWIDKDGSLQVRGTILDKGAKNG</sequence>
<dbReference type="RefSeq" id="WP_012277375.1">
    <property type="nucleotide sequence ID" value="NC_010334.1"/>
</dbReference>
<comment type="pathway">
    <text evidence="1 7">Cell wall biogenesis; peptidoglycan biosynthesis.</text>
</comment>
<dbReference type="InterPro" id="IPR052905">
    <property type="entry name" value="LD-transpeptidase_YkuD-like"/>
</dbReference>
<feature type="active site" description="Nucleophile" evidence="7">
    <location>
        <position position="370"/>
    </location>
</feature>
<evidence type="ECO:0000256" key="1">
    <source>
        <dbReference type="ARBA" id="ARBA00004752"/>
    </source>
</evidence>
<dbReference type="GO" id="GO:0004180">
    <property type="term" value="F:carboxypeptidase activity"/>
    <property type="evidence" value="ECO:0007669"/>
    <property type="project" value="UniProtKB-ARBA"/>
</dbReference>
<comment type="similarity">
    <text evidence="2">Belongs to the YkuD family.</text>
</comment>
<dbReference type="GO" id="GO:0016740">
    <property type="term" value="F:transferase activity"/>
    <property type="evidence" value="ECO:0007669"/>
    <property type="project" value="UniProtKB-KW"/>
</dbReference>
<feature type="active site" description="Proton donor/acceptor" evidence="7">
    <location>
        <position position="351"/>
    </location>
</feature>
<evidence type="ECO:0000256" key="2">
    <source>
        <dbReference type="ARBA" id="ARBA00005992"/>
    </source>
</evidence>
<dbReference type="UniPathway" id="UPA00219"/>
<reference evidence="9" key="1">
    <citation type="submission" date="2008-01" db="EMBL/GenBank/DDBJ databases">
        <title>Complete sequence of Shewanella halifaxensis HAW-EB4.</title>
        <authorList>
            <consortium name="US DOE Joint Genome Institute"/>
            <person name="Copeland A."/>
            <person name="Lucas S."/>
            <person name="Lapidus A."/>
            <person name="Glavina del Rio T."/>
            <person name="Dalin E."/>
            <person name="Tice H."/>
            <person name="Bruce D."/>
            <person name="Goodwin L."/>
            <person name="Pitluck S."/>
            <person name="Sims D."/>
            <person name="Brettin T."/>
            <person name="Detter J.C."/>
            <person name="Han C."/>
            <person name="Kuske C.R."/>
            <person name="Schmutz J."/>
            <person name="Larimer F."/>
            <person name="Land M."/>
            <person name="Hauser L."/>
            <person name="Kyrpides N."/>
            <person name="Kim E."/>
            <person name="Zhao J.-S."/>
            <person name="Richardson P."/>
        </authorList>
    </citation>
    <scope>NUCLEOTIDE SEQUENCE [LARGE SCALE GENOMIC DNA]</scope>
    <source>
        <strain evidence="9">HAW-EB4</strain>
    </source>
</reference>
<accession>B0TVG1</accession>
<dbReference type="GO" id="GO:0009252">
    <property type="term" value="P:peptidoglycan biosynthetic process"/>
    <property type="evidence" value="ECO:0007669"/>
    <property type="project" value="UniProtKB-UniPathway"/>
</dbReference>
<dbReference type="GO" id="GO:0071555">
    <property type="term" value="P:cell wall organization"/>
    <property type="evidence" value="ECO:0007669"/>
    <property type="project" value="UniProtKB-UniRule"/>
</dbReference>
<dbReference type="Pfam" id="PF03734">
    <property type="entry name" value="YkuD"/>
    <property type="match status" value="1"/>
</dbReference>
<dbReference type="CDD" id="cd16913">
    <property type="entry name" value="YkuD_like"/>
    <property type="match status" value="1"/>
</dbReference>
<dbReference type="Pfam" id="PF01471">
    <property type="entry name" value="PG_binding_1"/>
    <property type="match status" value="1"/>
</dbReference>
<evidence type="ECO:0000256" key="3">
    <source>
        <dbReference type="ARBA" id="ARBA00022679"/>
    </source>
</evidence>
<evidence type="ECO:0000313" key="10">
    <source>
        <dbReference type="Proteomes" id="UP000001317"/>
    </source>
</evidence>
<dbReference type="InterPro" id="IPR002477">
    <property type="entry name" value="Peptidoglycan-bd-like"/>
</dbReference>
<dbReference type="Gene3D" id="1.10.101.10">
    <property type="entry name" value="PGBD-like superfamily/PGBD"/>
    <property type="match status" value="1"/>
</dbReference>
<dbReference type="PROSITE" id="PS52029">
    <property type="entry name" value="LD_TPASE"/>
    <property type="match status" value="1"/>
</dbReference>
<keyword evidence="3" id="KW-0808">Transferase</keyword>
<feature type="domain" description="L,D-TPase catalytic" evidence="8">
    <location>
        <begin position="217"/>
        <end position="396"/>
    </location>
</feature>
<dbReference type="InterPro" id="IPR036366">
    <property type="entry name" value="PGBDSf"/>
</dbReference>
<dbReference type="EMBL" id="CP000931">
    <property type="protein sequence ID" value="ABZ76846.1"/>
    <property type="molecule type" value="Genomic_DNA"/>
</dbReference>
<dbReference type="HOGENOM" id="CLU_020360_5_1_6"/>
<dbReference type="GO" id="GO:0008360">
    <property type="term" value="P:regulation of cell shape"/>
    <property type="evidence" value="ECO:0007669"/>
    <property type="project" value="UniProtKB-UniRule"/>
</dbReference>
<dbReference type="SUPFAM" id="SSF47090">
    <property type="entry name" value="PGBD-like"/>
    <property type="match status" value="1"/>
</dbReference>
<keyword evidence="5 7" id="KW-0573">Peptidoglycan synthesis</keyword>
<dbReference type="eggNOG" id="COG2989">
    <property type="taxonomic scope" value="Bacteria"/>
</dbReference>
<evidence type="ECO:0000259" key="8">
    <source>
        <dbReference type="PROSITE" id="PS52029"/>
    </source>
</evidence>
<dbReference type="InterPro" id="IPR005490">
    <property type="entry name" value="LD_TPept_cat_dom"/>
</dbReference>
<evidence type="ECO:0000256" key="4">
    <source>
        <dbReference type="ARBA" id="ARBA00022960"/>
    </source>
</evidence>
<gene>
    <name evidence="9" type="ordered locus">Shal_2287</name>
</gene>
<name>B0TVG1_SHEHH</name>
<keyword evidence="10" id="KW-1185">Reference proteome</keyword>
<dbReference type="InterPro" id="IPR038063">
    <property type="entry name" value="Transpep_catalytic_dom"/>
</dbReference>